<evidence type="ECO:0000313" key="2">
    <source>
        <dbReference type="EMBL" id="MQY19165.1"/>
    </source>
</evidence>
<dbReference type="Gene3D" id="3.40.50.720">
    <property type="entry name" value="NAD(P)-binding Rossmann-like Domain"/>
    <property type="match status" value="1"/>
</dbReference>
<keyword evidence="3" id="KW-1185">Reference proteome</keyword>
<proteinExistence type="predicted"/>
<dbReference type="Pfam" id="PF13460">
    <property type="entry name" value="NAD_binding_10"/>
    <property type="match status" value="1"/>
</dbReference>
<dbReference type="InterPro" id="IPR016040">
    <property type="entry name" value="NAD(P)-bd_dom"/>
</dbReference>
<dbReference type="GO" id="GO:0042602">
    <property type="term" value="F:riboflavin reductase (NADPH) activity"/>
    <property type="evidence" value="ECO:0007669"/>
    <property type="project" value="TreeGrafter"/>
</dbReference>
<dbReference type="PANTHER" id="PTHR43355:SF2">
    <property type="entry name" value="FLAVIN REDUCTASE (NADPH)"/>
    <property type="match status" value="1"/>
</dbReference>
<dbReference type="Proteomes" id="UP000438448">
    <property type="component" value="Unassembled WGS sequence"/>
</dbReference>
<name>A0A7K0D0B0_9NOCA</name>
<dbReference type="InterPro" id="IPR051606">
    <property type="entry name" value="Polyketide_Oxido-like"/>
</dbReference>
<dbReference type="EMBL" id="WEGK01000004">
    <property type="protein sequence ID" value="MQY19165.1"/>
    <property type="molecule type" value="Genomic_DNA"/>
</dbReference>
<comment type="caution">
    <text evidence="2">The sequence shown here is derived from an EMBL/GenBank/DDBJ whole genome shotgun (WGS) entry which is preliminary data.</text>
</comment>
<protein>
    <recommendedName>
        <fullName evidence="1">NAD(P)-binding domain-containing protein</fullName>
    </recommendedName>
</protein>
<reference evidence="2 3" key="1">
    <citation type="submission" date="2019-10" db="EMBL/GenBank/DDBJ databases">
        <title>Nocardia macrotermitis sp. nov. and Nocardia aurantia sp. nov., isolated from the gut of fungus growing-termite Macrotermes natalensis.</title>
        <authorList>
            <person name="Benndorf R."/>
            <person name="Schwitalla J."/>
            <person name="Martin K."/>
            <person name="De Beer W."/>
            <person name="Kaster A.-K."/>
            <person name="Vollmers J."/>
            <person name="Poulsen M."/>
            <person name="Beemelmanns C."/>
        </authorList>
    </citation>
    <scope>NUCLEOTIDE SEQUENCE [LARGE SCALE GENOMIC DNA]</scope>
    <source>
        <strain evidence="2 3">RB20</strain>
    </source>
</reference>
<dbReference type="InterPro" id="IPR036291">
    <property type="entry name" value="NAD(P)-bd_dom_sf"/>
</dbReference>
<dbReference type="RefSeq" id="WP_153409991.1">
    <property type="nucleotide sequence ID" value="NZ_WEGK01000004.1"/>
</dbReference>
<sequence length="231" mass="25014">MRIAVFGANGPTGRLLTDLALAAEHDVVAVTRRPDSFPLHHDRLTVAGADVLDQAALDPVLAGTDAVLSVLGVPFGRAPVVTYSHGIGNIIAAMRRQGVRRLVAVTSTAVDPHPYADAGFLFNRVLQPYVVNVLGKTVYDDMRRMEDLIRASTVEWTIVRPAGLYDRPDITAYHIAEGRAEGRFTARTDLAASLLALAGDVRYLRKAVGVITTVGNPGFFRLVRKEAFADR</sequence>
<organism evidence="2 3">
    <name type="scientific">Nocardia macrotermitis</name>
    <dbReference type="NCBI Taxonomy" id="2585198"/>
    <lineage>
        <taxon>Bacteria</taxon>
        <taxon>Bacillati</taxon>
        <taxon>Actinomycetota</taxon>
        <taxon>Actinomycetes</taxon>
        <taxon>Mycobacteriales</taxon>
        <taxon>Nocardiaceae</taxon>
        <taxon>Nocardia</taxon>
    </lineage>
</organism>
<dbReference type="AlphaFoldDB" id="A0A7K0D0B0"/>
<dbReference type="SUPFAM" id="SSF51735">
    <property type="entry name" value="NAD(P)-binding Rossmann-fold domains"/>
    <property type="match status" value="1"/>
</dbReference>
<dbReference type="PANTHER" id="PTHR43355">
    <property type="entry name" value="FLAVIN REDUCTASE (NADPH)"/>
    <property type="match status" value="1"/>
</dbReference>
<feature type="domain" description="NAD(P)-binding" evidence="1">
    <location>
        <begin position="7"/>
        <end position="198"/>
    </location>
</feature>
<dbReference type="OrthoDB" id="3763081at2"/>
<evidence type="ECO:0000259" key="1">
    <source>
        <dbReference type="Pfam" id="PF13460"/>
    </source>
</evidence>
<dbReference type="GO" id="GO:0004074">
    <property type="term" value="F:biliverdin reductase [NAD(P)H] activity"/>
    <property type="evidence" value="ECO:0007669"/>
    <property type="project" value="TreeGrafter"/>
</dbReference>
<evidence type="ECO:0000313" key="3">
    <source>
        <dbReference type="Proteomes" id="UP000438448"/>
    </source>
</evidence>
<accession>A0A7K0D0B0</accession>
<gene>
    <name evidence="2" type="ORF">NRB20_22500</name>
</gene>